<feature type="region of interest" description="Disordered" evidence="7">
    <location>
        <begin position="121"/>
        <end position="231"/>
    </location>
</feature>
<feature type="compositionally biased region" description="Basic and acidic residues" evidence="7">
    <location>
        <begin position="341"/>
        <end position="357"/>
    </location>
</feature>
<feature type="compositionally biased region" description="Basic residues" evidence="7">
    <location>
        <begin position="426"/>
        <end position="439"/>
    </location>
</feature>
<accession>A0A9P9WY25</accession>
<name>A0A9P9WY25_9PEZI</name>
<proteinExistence type="inferred from homology"/>
<feature type="compositionally biased region" description="Acidic residues" evidence="7">
    <location>
        <begin position="358"/>
        <end position="374"/>
    </location>
</feature>
<dbReference type="InterPro" id="IPR011039">
    <property type="entry name" value="TFIIF_interaction"/>
</dbReference>
<keyword evidence="5" id="KW-0804">Transcription</keyword>
<evidence type="ECO:0000256" key="3">
    <source>
        <dbReference type="ARBA" id="ARBA00023015"/>
    </source>
</evidence>
<dbReference type="GO" id="GO:0016251">
    <property type="term" value="F:RNA polymerase II general transcription initiation factor activity"/>
    <property type="evidence" value="ECO:0007669"/>
    <property type="project" value="TreeGrafter"/>
</dbReference>
<evidence type="ECO:0000256" key="7">
    <source>
        <dbReference type="SAM" id="MobiDB-lite"/>
    </source>
</evidence>
<dbReference type="InterPro" id="IPR008851">
    <property type="entry name" value="TFIIF-alpha"/>
</dbReference>
<evidence type="ECO:0000313" key="9">
    <source>
        <dbReference type="Proteomes" id="UP000829685"/>
    </source>
</evidence>
<evidence type="ECO:0000256" key="5">
    <source>
        <dbReference type="ARBA" id="ARBA00023163"/>
    </source>
</evidence>
<keyword evidence="9" id="KW-1185">Reference proteome</keyword>
<feature type="compositionally biased region" description="Basic and acidic residues" evidence="7">
    <location>
        <begin position="221"/>
        <end position="231"/>
    </location>
</feature>
<feature type="compositionally biased region" description="Basic and acidic residues" evidence="7">
    <location>
        <begin position="171"/>
        <end position="194"/>
    </location>
</feature>
<reference evidence="8" key="1">
    <citation type="submission" date="2021-03" db="EMBL/GenBank/DDBJ databases">
        <title>Revisited historic fungal species revealed as producer of novel bioactive compounds through whole genome sequencing and comparative genomics.</title>
        <authorList>
            <person name="Vignolle G.A."/>
            <person name="Hochenegger N."/>
            <person name="Mach R.L."/>
            <person name="Mach-Aigner A.R."/>
            <person name="Javad Rahimi M."/>
            <person name="Salim K.A."/>
            <person name="Chan C.M."/>
            <person name="Lim L.B.L."/>
            <person name="Cai F."/>
            <person name="Druzhinina I.S."/>
            <person name="U'Ren J.M."/>
            <person name="Derntl C."/>
        </authorList>
    </citation>
    <scope>NUCLEOTIDE SEQUENCE</scope>
    <source>
        <strain evidence="8">TUCIM 5799</strain>
    </source>
</reference>
<dbReference type="PANTHER" id="PTHR13011:SF0">
    <property type="entry name" value="GENERAL TRANSCRIPTION FACTOR IIF SUBUNIT 1"/>
    <property type="match status" value="1"/>
</dbReference>
<comment type="caution">
    <text evidence="8">The sequence shown here is derived from an EMBL/GenBank/DDBJ whole genome shotgun (WGS) entry which is preliminary data.</text>
</comment>
<sequence length="692" mass="75432">MSASPSGGPNGHVPTPPPGKRPLPRRKPNPFRPVQKPHARPAAVHAPGTPLPAGANGSTSSKSATPKPPTKPTAQSQPNFEALRQQNGGWSFPLREGMAEFDLVLTSKDTNDALRSHIMRLVPPRKGHAGVNPADQSDFTRPVTLHRRDPRQPPPGRAVREPTPEETPEQTAEKDRLAQIKADRDAQRAIDDAQKAPGASANKKQPKQKDKPQGTKVNHGPRTEQQKKESEIRYEEALPWHLEDADGKNVWVGQYEAPLSDTKVAITFKDGKFTLVPLEKWYKFSSKRAALNPLTIEEAELVMKKKAPVARWAMRDALREQAEKAMAESRTIMNGGGMVKQESRTYKQSSRREKEDHDDIDMSGDEFQDDDENAGLEPEKDDDAKESKDKIRRDQLGANLFGDADEQTVEKEEAEKLREELERRLLGKRMKKSLKKRDKQHQYASDDDSERENNPFLSDSDDSDSDSESDPEKVKQEEDKDKNGVDSKGNNTPQGKKNLADAAKKGKSLKRPGSPMVSDSSGNESTRKTKKKKLGPSTASLAGSRSGTPVPGSQSRRAGAGSGSDAEATGGEMSDGALAKKKKKKLATHLATGTGSRGTPTGSRAGSPAPPSGARSPVTVQGPLTAQEVIAALPEDPNQAIPLGSITNLFRSRLGGGKPPSKDAMKQLSFLLKKHGVFNKENKSFYRKPNSS</sequence>
<evidence type="ECO:0000313" key="8">
    <source>
        <dbReference type="EMBL" id="KAI1881393.1"/>
    </source>
</evidence>
<keyword evidence="4" id="KW-0238">DNA-binding</keyword>
<feature type="compositionally biased region" description="Basic and acidic residues" evidence="7">
    <location>
        <begin position="470"/>
        <end position="485"/>
    </location>
</feature>
<comment type="similarity">
    <text evidence="2">Belongs to the TFIIF alpha subunit family.</text>
</comment>
<feature type="compositionally biased region" description="Polar residues" evidence="7">
    <location>
        <begin position="537"/>
        <end position="547"/>
    </location>
</feature>
<dbReference type="Proteomes" id="UP000829685">
    <property type="component" value="Unassembled WGS sequence"/>
</dbReference>
<feature type="compositionally biased region" description="Basic and acidic residues" evidence="7">
    <location>
        <begin position="382"/>
        <end position="395"/>
    </location>
</feature>
<evidence type="ECO:0000256" key="6">
    <source>
        <dbReference type="ARBA" id="ARBA00023242"/>
    </source>
</evidence>
<feature type="compositionally biased region" description="Low complexity" evidence="7">
    <location>
        <begin position="591"/>
        <end position="617"/>
    </location>
</feature>
<dbReference type="GO" id="GO:0003677">
    <property type="term" value="F:DNA binding"/>
    <property type="evidence" value="ECO:0007669"/>
    <property type="project" value="UniProtKB-KW"/>
</dbReference>
<evidence type="ECO:0008006" key="10">
    <source>
        <dbReference type="Google" id="ProtNLM"/>
    </source>
</evidence>
<organism evidence="8 9">
    <name type="scientific">Neoarthrinium moseri</name>
    <dbReference type="NCBI Taxonomy" id="1658444"/>
    <lineage>
        <taxon>Eukaryota</taxon>
        <taxon>Fungi</taxon>
        <taxon>Dikarya</taxon>
        <taxon>Ascomycota</taxon>
        <taxon>Pezizomycotina</taxon>
        <taxon>Sordariomycetes</taxon>
        <taxon>Xylariomycetidae</taxon>
        <taxon>Amphisphaeriales</taxon>
        <taxon>Apiosporaceae</taxon>
        <taxon>Neoarthrinium</taxon>
    </lineage>
</organism>
<comment type="subcellular location">
    <subcellularLocation>
        <location evidence="1">Nucleus</location>
    </subcellularLocation>
</comment>
<dbReference type="AlphaFoldDB" id="A0A9P9WY25"/>
<feature type="region of interest" description="Disordered" evidence="7">
    <location>
        <begin position="326"/>
        <end position="620"/>
    </location>
</feature>
<evidence type="ECO:0000256" key="1">
    <source>
        <dbReference type="ARBA" id="ARBA00004123"/>
    </source>
</evidence>
<feature type="compositionally biased region" description="Basic residues" evidence="7">
    <location>
        <begin position="22"/>
        <end position="39"/>
    </location>
</feature>
<dbReference type="GO" id="GO:0006367">
    <property type="term" value="P:transcription initiation at RNA polymerase II promoter"/>
    <property type="evidence" value="ECO:0007669"/>
    <property type="project" value="InterPro"/>
</dbReference>
<keyword evidence="6" id="KW-0539">Nucleus</keyword>
<feature type="compositionally biased region" description="Acidic residues" evidence="7">
    <location>
        <begin position="459"/>
        <end position="469"/>
    </location>
</feature>
<dbReference type="SUPFAM" id="SSF50916">
    <property type="entry name" value="Rap30/74 interaction domains"/>
    <property type="match status" value="1"/>
</dbReference>
<feature type="compositionally biased region" description="Low complexity" evidence="7">
    <location>
        <begin position="552"/>
        <end position="571"/>
    </location>
</feature>
<dbReference type="GO" id="GO:0001096">
    <property type="term" value="F:TFIIF-class transcription factor complex binding"/>
    <property type="evidence" value="ECO:0007669"/>
    <property type="project" value="TreeGrafter"/>
</dbReference>
<dbReference type="PANTHER" id="PTHR13011">
    <property type="entry name" value="TFIIF-ALPHA"/>
    <property type="match status" value="1"/>
</dbReference>
<dbReference type="EMBL" id="JAFIMR010000001">
    <property type="protein sequence ID" value="KAI1881393.1"/>
    <property type="molecule type" value="Genomic_DNA"/>
</dbReference>
<gene>
    <name evidence="8" type="ORF">JX265_000219</name>
</gene>
<evidence type="ECO:0000256" key="2">
    <source>
        <dbReference type="ARBA" id="ARBA00005249"/>
    </source>
</evidence>
<evidence type="ECO:0000256" key="4">
    <source>
        <dbReference type="ARBA" id="ARBA00023125"/>
    </source>
</evidence>
<feature type="compositionally biased region" description="Basic and acidic residues" evidence="7">
    <location>
        <begin position="408"/>
        <end position="425"/>
    </location>
</feature>
<feature type="region of interest" description="Disordered" evidence="7">
    <location>
        <begin position="1"/>
        <end position="92"/>
    </location>
</feature>
<dbReference type="GO" id="GO:0005674">
    <property type="term" value="C:transcription factor TFIIF complex"/>
    <property type="evidence" value="ECO:0007669"/>
    <property type="project" value="TreeGrafter"/>
</dbReference>
<keyword evidence="3" id="KW-0805">Transcription regulation</keyword>
<dbReference type="GO" id="GO:0032968">
    <property type="term" value="P:positive regulation of transcription elongation by RNA polymerase II"/>
    <property type="evidence" value="ECO:0007669"/>
    <property type="project" value="InterPro"/>
</dbReference>
<protein>
    <recommendedName>
        <fullName evidence="10">Transcription initiation factor IIF subunit alpha</fullName>
    </recommendedName>
</protein>